<dbReference type="RefSeq" id="WP_407030660.1">
    <property type="nucleotide sequence ID" value="NZ_JAQGEF010000005.1"/>
</dbReference>
<dbReference type="EMBL" id="JAQGEF010000005">
    <property type="protein sequence ID" value="MDA3614332.1"/>
    <property type="molecule type" value="Genomic_DNA"/>
</dbReference>
<keyword evidence="2" id="KW-1185">Reference proteome</keyword>
<dbReference type="Proteomes" id="UP001210231">
    <property type="component" value="Unassembled WGS sequence"/>
</dbReference>
<accession>A0ABT4UHK8</accession>
<evidence type="ECO:0000313" key="1">
    <source>
        <dbReference type="EMBL" id="MDA3614332.1"/>
    </source>
</evidence>
<comment type="caution">
    <text evidence="1">The sequence shown here is derived from an EMBL/GenBank/DDBJ whole genome shotgun (WGS) entry which is preliminary data.</text>
</comment>
<dbReference type="InterPro" id="IPR032675">
    <property type="entry name" value="LRR_dom_sf"/>
</dbReference>
<name>A0ABT4UHK8_9BACT</name>
<evidence type="ECO:0000313" key="2">
    <source>
        <dbReference type="Proteomes" id="UP001210231"/>
    </source>
</evidence>
<sequence>MASPKTLVAIIQTIPMTLEKIKNINDFQTFLFEQRDDNFVQQDNPSFYKTICGTKFSSEVLYILPATKQLENIQFYDNLKFITINNYKIGDKQLEILKKHKDKLLNVTHLHIWNIKQNDLKLLSIFPNLTHLLVSHIRKIDFSFSGIDYLKNLNTLCLLSTPKIVNFNFILDTQKLTVKNLSLQLTSNLTSIKGIDKYKNLENLSLLASTPESNKKVDLENLVGIEKLTQLKSFEISYFRFDIKELKDKLSSLPELKEFTIDNIKYENQ</sequence>
<dbReference type="Gene3D" id="3.80.10.10">
    <property type="entry name" value="Ribonuclease Inhibitor"/>
    <property type="match status" value="1"/>
</dbReference>
<reference evidence="1 2" key="1">
    <citation type="submission" date="2022-12" db="EMBL/GenBank/DDBJ databases">
        <title>Chitinophagaceae gen. sp. nov., a new member of the family Chitinophagaceae, isolated from soil in a chemical factory.</title>
        <authorList>
            <person name="Ke Z."/>
        </authorList>
    </citation>
    <scope>NUCLEOTIDE SEQUENCE [LARGE SCALE GENOMIC DNA]</scope>
    <source>
        <strain evidence="1 2">LY-5</strain>
    </source>
</reference>
<gene>
    <name evidence="1" type="ORF">O3P16_05900</name>
</gene>
<organism evidence="1 2">
    <name type="scientific">Polluticaenibacter yanchengensis</name>
    <dbReference type="NCBI Taxonomy" id="3014562"/>
    <lineage>
        <taxon>Bacteria</taxon>
        <taxon>Pseudomonadati</taxon>
        <taxon>Bacteroidota</taxon>
        <taxon>Chitinophagia</taxon>
        <taxon>Chitinophagales</taxon>
        <taxon>Chitinophagaceae</taxon>
        <taxon>Polluticaenibacter</taxon>
    </lineage>
</organism>
<dbReference type="SUPFAM" id="SSF52058">
    <property type="entry name" value="L domain-like"/>
    <property type="match status" value="1"/>
</dbReference>
<proteinExistence type="predicted"/>
<evidence type="ECO:0008006" key="3">
    <source>
        <dbReference type="Google" id="ProtNLM"/>
    </source>
</evidence>
<protein>
    <recommendedName>
        <fullName evidence="3">Leucine-rich repeat domain-containing protein</fullName>
    </recommendedName>
</protein>